<comment type="caution">
    <text evidence="12">The sequence shown here is derived from an EMBL/GenBank/DDBJ whole genome shotgun (WGS) entry which is preliminary data.</text>
</comment>
<sequence length="761" mass="86042">MNNNQLPLNKLRENIALIRAKLRPGQTEMADWHGGPLAVSAVPGAGKSTGMAAAAAIAIARQYEYYLNTGNKEYKQLIVVTFTRSATANIKSKIRVKLKELSLPQTGFAVYTLHGLALIIASRYPHLSGLQLENATLITPNKSHKFIRKAVEQWIINYPETYLSLLTGQQFDGEETEKLRRQSVLRTEILPDLAHTVIHEAKSSGISPADLLKWSEQTQDKYGILRIAAGLYEQYQKIMQLQNFIDYDDMVLGALKVLKNPSTCRIEQNKILAVFEDEAQDSSPLQTDLLEKLASQEFGDNLDKSALNLIRVGDPNQAINSTFTPADPIYFREFCEDCQSQNRLAEMDQAGRSTQIIIDAANFALTWVNNQDFAKIKHRTAPFRTQTIQPVNQENENKNPEPVGQGLELHIPRDIYHTVELISQRVIELFAENPQSCAAILVRENRQGKWLATALEPILKEHKIPVYDVGEKEHRSHIPQEILSLLQFCERPHSPDCLKATLDVLVARQLIPTQDINTLASVPEEFLYPSPLTTPQTEIVQKAAHFCRSLLRAYLELPFYQIISFFALTLKYDQAALATADKLAERVNQQIFGNSSMGAIISTLSEIVSSEKFESVEPENVEEQYTKQGQLTIITMHKAKGLDWDYVFLPFLHENLIPGRFWVPPQGQFLGNFTLPEVARAQIRAGLHKKPIPDINQAWEESKYLKTAEEYRLLYVAMTRAKKLLWMSADKKAPFAWSKPDNLQISAPCPVFTALKHQFSQ</sequence>
<dbReference type="GO" id="GO:0033202">
    <property type="term" value="C:DNA helicase complex"/>
    <property type="evidence" value="ECO:0007669"/>
    <property type="project" value="TreeGrafter"/>
</dbReference>
<dbReference type="EC" id="5.6.2.4" evidence="7"/>
<evidence type="ECO:0000256" key="9">
    <source>
        <dbReference type="PROSITE-ProRule" id="PRU00560"/>
    </source>
</evidence>
<dbReference type="InterPro" id="IPR000212">
    <property type="entry name" value="DNA_helicase_UvrD/REP"/>
</dbReference>
<dbReference type="PANTHER" id="PTHR11070:SF2">
    <property type="entry name" value="ATP-DEPENDENT DNA HELICASE SRS2"/>
    <property type="match status" value="1"/>
</dbReference>
<comment type="catalytic activity">
    <reaction evidence="6">
        <text>Couples ATP hydrolysis with the unwinding of duplex DNA by translocating in the 3'-5' direction.</text>
        <dbReference type="EC" id="5.6.2.4"/>
    </reaction>
</comment>
<evidence type="ECO:0000313" key="12">
    <source>
        <dbReference type="EMBL" id="OBQ23611.1"/>
    </source>
</evidence>
<evidence type="ECO:0000256" key="1">
    <source>
        <dbReference type="ARBA" id="ARBA00022741"/>
    </source>
</evidence>
<evidence type="ECO:0000256" key="7">
    <source>
        <dbReference type="ARBA" id="ARBA00034808"/>
    </source>
</evidence>
<dbReference type="PATRIC" id="fig|1710894.3.peg.1311"/>
<proteinExistence type="predicted"/>
<evidence type="ECO:0000256" key="6">
    <source>
        <dbReference type="ARBA" id="ARBA00034617"/>
    </source>
</evidence>
<feature type="domain" description="UvrD-like helicase C-terminal" evidence="11">
    <location>
        <begin position="378"/>
        <end position="641"/>
    </location>
</feature>
<dbReference type="Proteomes" id="UP000092382">
    <property type="component" value="Unassembled WGS sequence"/>
</dbReference>
<dbReference type="Pfam" id="PF13361">
    <property type="entry name" value="UvrD_C"/>
    <property type="match status" value="1"/>
</dbReference>
<keyword evidence="3 9" id="KW-0347">Helicase</keyword>
<keyword evidence="2 9" id="KW-0378">Hydrolase</keyword>
<evidence type="ECO:0000259" key="11">
    <source>
        <dbReference type="PROSITE" id="PS51217"/>
    </source>
</evidence>
<evidence type="ECO:0000256" key="5">
    <source>
        <dbReference type="ARBA" id="ARBA00023235"/>
    </source>
</evidence>
<feature type="binding site" evidence="9">
    <location>
        <begin position="41"/>
        <end position="48"/>
    </location>
    <ligand>
        <name>ATP</name>
        <dbReference type="ChEBI" id="CHEBI:30616"/>
    </ligand>
</feature>
<accession>A0A1B7VRP9</accession>
<evidence type="ECO:0000256" key="4">
    <source>
        <dbReference type="ARBA" id="ARBA00022840"/>
    </source>
</evidence>
<dbReference type="GO" id="GO:0016887">
    <property type="term" value="F:ATP hydrolysis activity"/>
    <property type="evidence" value="ECO:0007669"/>
    <property type="project" value="RHEA"/>
</dbReference>
<name>A0A1B7VRP9_APHFL</name>
<comment type="catalytic activity">
    <reaction evidence="8">
        <text>ATP + H2O = ADP + phosphate + H(+)</text>
        <dbReference type="Rhea" id="RHEA:13065"/>
        <dbReference type="ChEBI" id="CHEBI:15377"/>
        <dbReference type="ChEBI" id="CHEBI:15378"/>
        <dbReference type="ChEBI" id="CHEBI:30616"/>
        <dbReference type="ChEBI" id="CHEBI:43474"/>
        <dbReference type="ChEBI" id="CHEBI:456216"/>
        <dbReference type="EC" id="5.6.2.4"/>
    </reaction>
</comment>
<reference evidence="12 13" key="1">
    <citation type="submission" date="2015-09" db="EMBL/GenBank/DDBJ databases">
        <title>Whole genome shotgun sequence assembly of Aphanizomenon flos-aquae UKL13.</title>
        <authorList>
            <person name="Driscoll C."/>
        </authorList>
    </citation>
    <scope>NUCLEOTIDE SEQUENCE [LARGE SCALE GENOMIC DNA]</scope>
    <source>
        <strain evidence="12">MDT13</strain>
    </source>
</reference>
<protein>
    <recommendedName>
        <fullName evidence="7">DNA 3'-5' helicase</fullName>
        <ecNumber evidence="7">5.6.2.4</ecNumber>
    </recommendedName>
</protein>
<dbReference type="GO" id="GO:0003677">
    <property type="term" value="F:DNA binding"/>
    <property type="evidence" value="ECO:0007669"/>
    <property type="project" value="InterPro"/>
</dbReference>
<organism evidence="12 13">
    <name type="scientific">Aphanizomenon flos-aquae LD13</name>
    <dbReference type="NCBI Taxonomy" id="1710894"/>
    <lineage>
        <taxon>Bacteria</taxon>
        <taxon>Bacillati</taxon>
        <taxon>Cyanobacteriota</taxon>
        <taxon>Cyanophyceae</taxon>
        <taxon>Nostocales</taxon>
        <taxon>Aphanizomenonaceae</taxon>
        <taxon>Aphanizomenon</taxon>
    </lineage>
</organism>
<dbReference type="EMBL" id="LJOY01000055">
    <property type="protein sequence ID" value="OBQ23611.1"/>
    <property type="molecule type" value="Genomic_DNA"/>
</dbReference>
<dbReference type="GO" id="GO:0043138">
    <property type="term" value="F:3'-5' DNA helicase activity"/>
    <property type="evidence" value="ECO:0007669"/>
    <property type="project" value="UniProtKB-EC"/>
</dbReference>
<dbReference type="InterPro" id="IPR027417">
    <property type="entry name" value="P-loop_NTPase"/>
</dbReference>
<gene>
    <name evidence="12" type="ORF">AN481_14750</name>
</gene>
<dbReference type="GO" id="GO:0005524">
    <property type="term" value="F:ATP binding"/>
    <property type="evidence" value="ECO:0007669"/>
    <property type="project" value="UniProtKB-UniRule"/>
</dbReference>
<dbReference type="AlphaFoldDB" id="A0A1B7VRP9"/>
<keyword evidence="5" id="KW-0413">Isomerase</keyword>
<evidence type="ECO:0000256" key="3">
    <source>
        <dbReference type="ARBA" id="ARBA00022806"/>
    </source>
</evidence>
<dbReference type="InterPro" id="IPR014017">
    <property type="entry name" value="DNA_helicase_UvrD-like_C"/>
</dbReference>
<dbReference type="PROSITE" id="PS51198">
    <property type="entry name" value="UVRD_HELICASE_ATP_BIND"/>
    <property type="match status" value="1"/>
</dbReference>
<dbReference type="GO" id="GO:0000725">
    <property type="term" value="P:recombinational repair"/>
    <property type="evidence" value="ECO:0007669"/>
    <property type="project" value="TreeGrafter"/>
</dbReference>
<dbReference type="GO" id="GO:0005829">
    <property type="term" value="C:cytosol"/>
    <property type="evidence" value="ECO:0007669"/>
    <property type="project" value="TreeGrafter"/>
</dbReference>
<dbReference type="SUPFAM" id="SSF52540">
    <property type="entry name" value="P-loop containing nucleoside triphosphate hydrolases"/>
    <property type="match status" value="1"/>
</dbReference>
<evidence type="ECO:0000256" key="2">
    <source>
        <dbReference type="ARBA" id="ARBA00022801"/>
    </source>
</evidence>
<dbReference type="Gene3D" id="3.40.50.300">
    <property type="entry name" value="P-loop containing nucleotide triphosphate hydrolases"/>
    <property type="match status" value="4"/>
</dbReference>
<evidence type="ECO:0000313" key="13">
    <source>
        <dbReference type="Proteomes" id="UP000092382"/>
    </source>
</evidence>
<evidence type="ECO:0000259" key="10">
    <source>
        <dbReference type="PROSITE" id="PS51198"/>
    </source>
</evidence>
<keyword evidence="1 9" id="KW-0547">Nucleotide-binding</keyword>
<dbReference type="InterPro" id="IPR014016">
    <property type="entry name" value="UvrD-like_ATP-bd"/>
</dbReference>
<feature type="domain" description="UvrD-like helicase ATP-binding" evidence="10">
    <location>
        <begin position="20"/>
        <end position="354"/>
    </location>
</feature>
<keyword evidence="4 9" id="KW-0067">ATP-binding</keyword>
<evidence type="ECO:0000256" key="8">
    <source>
        <dbReference type="ARBA" id="ARBA00048988"/>
    </source>
</evidence>
<dbReference type="STRING" id="1803587.GCA_001593825_02859"/>
<dbReference type="PANTHER" id="PTHR11070">
    <property type="entry name" value="UVRD / RECB / PCRA DNA HELICASE FAMILY MEMBER"/>
    <property type="match status" value="1"/>
</dbReference>
<dbReference type="Pfam" id="PF00580">
    <property type="entry name" value="UvrD-helicase"/>
    <property type="match status" value="1"/>
</dbReference>
<dbReference type="PROSITE" id="PS51217">
    <property type="entry name" value="UVRD_HELICASE_CTER"/>
    <property type="match status" value="1"/>
</dbReference>